<dbReference type="Proteomes" id="UP000248975">
    <property type="component" value="Unassembled WGS sequence"/>
</dbReference>
<sequence length="185" mass="20215">MASFTVKALSEATWPDFARLIEAHNGVWGGCWCIGFHEKGTGTAEGNRDAKLTRVREGRAHAALVYDGEDCVGWCQFGRLEELPRIKYRKAYEAGQPGPPDWRITCFFTDKHYRGKGVAAAALSGALEEIAKAGGGRVESSPENAEGRKVAGAFLFNATLGTFESQGFRRVKPLGKHAWLVEKVV</sequence>
<dbReference type="InterPro" id="IPR000182">
    <property type="entry name" value="GNAT_dom"/>
</dbReference>
<feature type="domain" description="N-acetyltransferase" evidence="1">
    <location>
        <begin position="7"/>
        <end position="185"/>
    </location>
</feature>
<dbReference type="PROSITE" id="PS51186">
    <property type="entry name" value="GNAT"/>
    <property type="match status" value="1"/>
</dbReference>
<keyword evidence="2" id="KW-0808">Transferase</keyword>
<reference evidence="2 3" key="1">
    <citation type="submission" date="2017-08" db="EMBL/GenBank/DDBJ databases">
        <title>Infants hospitalized years apart are colonized by the same room-sourced microbial strains.</title>
        <authorList>
            <person name="Brooks B."/>
            <person name="Olm M.R."/>
            <person name="Firek B.A."/>
            <person name="Baker R."/>
            <person name="Thomas B.C."/>
            <person name="Morowitz M.J."/>
            <person name="Banfield J.F."/>
        </authorList>
    </citation>
    <scope>NUCLEOTIDE SEQUENCE [LARGE SCALE GENOMIC DNA]</scope>
    <source>
        <strain evidence="2">S2_003_000_R2_11</strain>
    </source>
</reference>
<dbReference type="Pfam" id="PF00583">
    <property type="entry name" value="Acetyltransf_1"/>
    <property type="match status" value="1"/>
</dbReference>
<dbReference type="GO" id="GO:0016747">
    <property type="term" value="F:acyltransferase activity, transferring groups other than amino-acyl groups"/>
    <property type="evidence" value="ECO:0007669"/>
    <property type="project" value="InterPro"/>
</dbReference>
<dbReference type="EMBL" id="QFQS01000006">
    <property type="protein sequence ID" value="PZQ95648.1"/>
    <property type="molecule type" value="Genomic_DNA"/>
</dbReference>
<accession>A0A2W5RYA4</accession>
<name>A0A2W5RYA4_CERSP</name>
<evidence type="ECO:0000313" key="2">
    <source>
        <dbReference type="EMBL" id="PZQ95648.1"/>
    </source>
</evidence>
<protein>
    <submittedName>
        <fullName evidence="2">GNAT family N-acetyltransferase</fullName>
    </submittedName>
</protein>
<comment type="caution">
    <text evidence="2">The sequence shown here is derived from an EMBL/GenBank/DDBJ whole genome shotgun (WGS) entry which is preliminary data.</text>
</comment>
<evidence type="ECO:0000313" key="3">
    <source>
        <dbReference type="Proteomes" id="UP000248975"/>
    </source>
</evidence>
<evidence type="ECO:0000259" key="1">
    <source>
        <dbReference type="PROSITE" id="PS51186"/>
    </source>
</evidence>
<dbReference type="CDD" id="cd04301">
    <property type="entry name" value="NAT_SF"/>
    <property type="match status" value="1"/>
</dbReference>
<dbReference type="SUPFAM" id="SSF55729">
    <property type="entry name" value="Acyl-CoA N-acyltransferases (Nat)"/>
    <property type="match status" value="1"/>
</dbReference>
<dbReference type="InterPro" id="IPR016181">
    <property type="entry name" value="Acyl_CoA_acyltransferase"/>
</dbReference>
<gene>
    <name evidence="2" type="ORF">DI533_18575</name>
</gene>
<proteinExistence type="predicted"/>
<dbReference type="Gene3D" id="3.40.630.30">
    <property type="match status" value="1"/>
</dbReference>
<organism evidence="2 3">
    <name type="scientific">Cereibacter sphaeroides</name>
    <name type="common">Rhodobacter sphaeroides</name>
    <dbReference type="NCBI Taxonomy" id="1063"/>
    <lineage>
        <taxon>Bacteria</taxon>
        <taxon>Pseudomonadati</taxon>
        <taxon>Pseudomonadota</taxon>
        <taxon>Alphaproteobacteria</taxon>
        <taxon>Rhodobacterales</taxon>
        <taxon>Paracoccaceae</taxon>
        <taxon>Cereibacter</taxon>
    </lineage>
</organism>
<dbReference type="AlphaFoldDB" id="A0A2W5RYA4"/>